<dbReference type="NCBIfam" id="TIGR02688">
    <property type="entry name" value="BREX system Lon protease-like protein BrxL"/>
    <property type="match status" value="1"/>
</dbReference>
<evidence type="ECO:0000313" key="2">
    <source>
        <dbReference type="EMBL" id="CUN65066.1"/>
    </source>
</evidence>
<evidence type="ECO:0000259" key="1">
    <source>
        <dbReference type="Pfam" id="PF20442"/>
    </source>
</evidence>
<dbReference type="Proteomes" id="UP000095395">
    <property type="component" value="Unassembled WGS sequence"/>
</dbReference>
<dbReference type="Pfam" id="PF13337">
    <property type="entry name" value="BrxL_ATPase"/>
    <property type="match status" value="1"/>
</dbReference>
<dbReference type="InterPro" id="IPR014061">
    <property type="entry name" value="BrxL-like"/>
</dbReference>
<accession>A0A173YPE8</accession>
<proteinExistence type="predicted"/>
<dbReference type="InterPro" id="IPR046838">
    <property type="entry name" value="BrxL_N"/>
</dbReference>
<organism evidence="2 3">
    <name type="scientific">Roseburia inulinivorans</name>
    <dbReference type="NCBI Taxonomy" id="360807"/>
    <lineage>
        <taxon>Bacteria</taxon>
        <taxon>Bacillati</taxon>
        <taxon>Bacillota</taxon>
        <taxon>Clostridia</taxon>
        <taxon>Lachnospirales</taxon>
        <taxon>Lachnospiraceae</taxon>
        <taxon>Roseburia</taxon>
    </lineage>
</organism>
<protein>
    <recommendedName>
        <fullName evidence="1">BREX system Lon protease-like BrxL N-terminal domain-containing protein</fullName>
    </recommendedName>
</protein>
<sequence>MTELDEKIRDVFPEESIYKTSTRYNMFAGVNVPSFIKDWLIKRYSNENEEVDKEALFAFLEKHIPGKDSDIKSRLIKGESIQILVRVIVESDLKTGIFKFSIPDIGIKNNEGRISEYVMRTGNIKEGENWGIVTLDYVQPEGREKGYAELVKFKPFKPYTPDFDYYCAARSRFSTKEWIDFVIRCMEYNPDSTQFESYTQKLLFISRLLIFCEPNLNIIELAPKGTGKSYIFNNLSKYGWMISGGKVTRAKLFYDMASNKPGIIPNYEFVAMDEIKTIVFGNQEELQGALKGYLENGSFTMGQAKQTSTAGLILLGNIDLDSNRRPINKKYFQELPEVFHDTALLDRFHGMIEGWYLPRITEDLKLEGYSLNVEYFSEILSMQRGMSKYASIVTDMLEIPKEADTRDTTAIIRLATAYLKLLFPNVNSVMDVDRDEFETFCFKPAYEKRKIVRAQLSIQDMEYSPKMPDIKVRSFNG</sequence>
<dbReference type="EMBL" id="CYYR01000005">
    <property type="protein sequence ID" value="CUN65066.1"/>
    <property type="molecule type" value="Genomic_DNA"/>
</dbReference>
<name>A0A173YPE8_9FIRM</name>
<dbReference type="AlphaFoldDB" id="A0A173YPE8"/>
<gene>
    <name evidence="2" type="ORF">ERS852392_00979</name>
</gene>
<evidence type="ECO:0000313" key="3">
    <source>
        <dbReference type="Proteomes" id="UP000095395"/>
    </source>
</evidence>
<dbReference type="RefSeq" id="WP_055301603.1">
    <property type="nucleotide sequence ID" value="NZ_CYYR01000005.1"/>
</dbReference>
<feature type="domain" description="BREX system Lon protease-like BrxL N-terminal" evidence="1">
    <location>
        <begin position="11"/>
        <end position="137"/>
    </location>
</feature>
<reference evidence="2 3" key="1">
    <citation type="submission" date="2015-09" db="EMBL/GenBank/DDBJ databases">
        <authorList>
            <consortium name="Pathogen Informatics"/>
        </authorList>
    </citation>
    <scope>NUCLEOTIDE SEQUENCE [LARGE SCALE GENOMIC DNA]</scope>
    <source>
        <strain evidence="2 3">2789STDY5608835</strain>
    </source>
</reference>
<dbReference type="Pfam" id="PF20442">
    <property type="entry name" value="BrxL_N"/>
    <property type="match status" value="1"/>
</dbReference>